<proteinExistence type="predicted"/>
<sequence>MRAVRGVADALNSKDWTALAALLTPDFTMADQGGSEISGRDNMLAELKAFYAAAGDPHLTLESIDPNRDEVLVRGSFSATNSQIQSPTMWRFLFDGLHICRIEVTRANGEMTLPRFAATRRAHAA</sequence>
<dbReference type="SUPFAM" id="SSF54427">
    <property type="entry name" value="NTF2-like"/>
    <property type="match status" value="1"/>
</dbReference>
<evidence type="ECO:0000313" key="3">
    <source>
        <dbReference type="Proteomes" id="UP000824280"/>
    </source>
</evidence>
<keyword evidence="3" id="KW-1185">Reference proteome</keyword>
<name>A0ABX8ZBE0_9SPHN</name>
<dbReference type="Proteomes" id="UP000824280">
    <property type="component" value="Chromosome"/>
</dbReference>
<gene>
    <name evidence="2" type="ORF">K3166_08550</name>
</gene>
<feature type="domain" description="SnoaL-like" evidence="1">
    <location>
        <begin position="4"/>
        <end position="103"/>
    </location>
</feature>
<dbReference type="InterPro" id="IPR037401">
    <property type="entry name" value="SnoaL-like"/>
</dbReference>
<accession>A0ABX8ZBE0</accession>
<protein>
    <submittedName>
        <fullName evidence="2">Nuclear transport factor 2 family protein</fullName>
    </submittedName>
</protein>
<organism evidence="2 3">
    <name type="scientific">Qipengyuania psychrotolerans</name>
    <dbReference type="NCBI Taxonomy" id="2867238"/>
    <lineage>
        <taxon>Bacteria</taxon>
        <taxon>Pseudomonadati</taxon>
        <taxon>Pseudomonadota</taxon>
        <taxon>Alphaproteobacteria</taxon>
        <taxon>Sphingomonadales</taxon>
        <taxon>Erythrobacteraceae</taxon>
        <taxon>Qipengyuania</taxon>
    </lineage>
</organism>
<dbReference type="Gene3D" id="3.10.450.50">
    <property type="match status" value="1"/>
</dbReference>
<evidence type="ECO:0000313" key="2">
    <source>
        <dbReference type="EMBL" id="QZD86307.1"/>
    </source>
</evidence>
<dbReference type="InterPro" id="IPR032710">
    <property type="entry name" value="NTF2-like_dom_sf"/>
</dbReference>
<dbReference type="EMBL" id="CP081297">
    <property type="protein sequence ID" value="QZD86307.1"/>
    <property type="molecule type" value="Genomic_DNA"/>
</dbReference>
<evidence type="ECO:0000259" key="1">
    <source>
        <dbReference type="Pfam" id="PF12680"/>
    </source>
</evidence>
<reference evidence="2 3" key="1">
    <citation type="submission" date="2021-08" db="EMBL/GenBank/DDBJ databases">
        <title>Comparative Genomics Analysis of the Genus Qipengyuania Reveals Extensive Genetic Diversity and Metabolic Versatility, Including the Description of Fifteen Novel Species.</title>
        <authorList>
            <person name="Liu Y."/>
        </authorList>
    </citation>
    <scope>NUCLEOTIDE SEQUENCE [LARGE SCALE GENOMIC DNA]</scope>
    <source>
        <strain evidence="2 3">1XM2-8</strain>
    </source>
</reference>
<dbReference type="Pfam" id="PF12680">
    <property type="entry name" value="SnoaL_2"/>
    <property type="match status" value="1"/>
</dbReference>
<dbReference type="RefSeq" id="WP_221421852.1">
    <property type="nucleotide sequence ID" value="NZ_CP081297.1"/>
</dbReference>